<dbReference type="PRINTS" id="PR00792">
    <property type="entry name" value="PEPSIN"/>
</dbReference>
<dbReference type="InterPro" id="IPR033121">
    <property type="entry name" value="PEPTIDASE_A1"/>
</dbReference>
<dbReference type="GO" id="GO:0006508">
    <property type="term" value="P:proteolysis"/>
    <property type="evidence" value="ECO:0007669"/>
    <property type="project" value="UniProtKB-KW"/>
</dbReference>
<dbReference type="KEGG" id="msym:MSY001_3347"/>
<evidence type="ECO:0000256" key="1">
    <source>
        <dbReference type="ARBA" id="ARBA00007447"/>
    </source>
</evidence>
<dbReference type="PANTHER" id="PTHR47966:SF57">
    <property type="entry name" value="PEPTIDASE A1 DOMAIN-CONTAINING PROTEIN"/>
    <property type="match status" value="1"/>
</dbReference>
<evidence type="ECO:0000313" key="3">
    <source>
        <dbReference type="Proteomes" id="UP000186303"/>
    </source>
</evidence>
<dbReference type="InterPro" id="IPR001461">
    <property type="entry name" value="Aspartic_peptidase_A1"/>
</dbReference>
<keyword evidence="2" id="KW-0645">Protease</keyword>
<dbReference type="InterPro" id="IPR034164">
    <property type="entry name" value="Pepsin-like_dom"/>
</dbReference>
<sequence length="392" mass="42767">MLLNLKFVVGLLATAAISAASNNTGFSVDLVRRSDSIRYSQFDAQRTHKHLMGITWKYIQALENFLQNTGKEFPLKFKSHEKRSSATIDLVDVQNGVEWAGELRFGTPEQSIYFDFDTGSADTLCNPNAYNPKKSSTSSNTHTSFSTAYGDGTQAHGNIYTDVFHAGGIHAKHVAIGHSTSTFISSSERPNQGIAGLANPSIQAFDSKFKPFFTDIRDQKVVNQGVFQFTIKAGSGSTLQLGRIDKSKFKGDLTWVNYNPALGFYVVPAKVNGKSILTIIDSGTTLIIGPTNQIRSLMQKLPNVTMFISNGALHGRFPCNKPPKVTFNFGGKDFSLGKDQISYGKSGNECVLSIVGQDGMPLNAWIVGDSFFQTVSVVFDQDNNRVGFAPQA</sequence>
<proteinExistence type="inferred from homology"/>
<evidence type="ECO:0000313" key="2">
    <source>
        <dbReference type="EMBL" id="SHO79199.1"/>
    </source>
</evidence>
<dbReference type="OrthoDB" id="15189at2759"/>
<dbReference type="Gene3D" id="2.40.70.10">
    <property type="entry name" value="Acid Proteases"/>
    <property type="match status" value="2"/>
</dbReference>
<dbReference type="InterPro" id="IPR021109">
    <property type="entry name" value="Peptidase_aspartic_dom_sf"/>
</dbReference>
<dbReference type="PROSITE" id="PS51767">
    <property type="entry name" value="PEPTIDASE_A1"/>
    <property type="match status" value="1"/>
</dbReference>
<comment type="similarity">
    <text evidence="1">Belongs to the peptidase A1 family.</text>
</comment>
<dbReference type="PANTHER" id="PTHR47966">
    <property type="entry name" value="BETA-SITE APP-CLEAVING ENZYME, ISOFORM A-RELATED"/>
    <property type="match status" value="1"/>
</dbReference>
<keyword evidence="2" id="KW-0378">Hydrolase</keyword>
<dbReference type="SUPFAM" id="SSF50630">
    <property type="entry name" value="Acid proteases"/>
    <property type="match status" value="1"/>
</dbReference>
<dbReference type="GO" id="GO:0004190">
    <property type="term" value="F:aspartic-type endopeptidase activity"/>
    <property type="evidence" value="ECO:0007669"/>
    <property type="project" value="InterPro"/>
</dbReference>
<accession>M5ES27</accession>
<keyword evidence="3" id="KW-1185">Reference proteome</keyword>
<dbReference type="CDD" id="cd05471">
    <property type="entry name" value="pepsin_like"/>
    <property type="match status" value="1"/>
</dbReference>
<dbReference type="Proteomes" id="UP000186303">
    <property type="component" value="Chromosome 5"/>
</dbReference>
<dbReference type="AlphaFoldDB" id="M5ES27"/>
<organism evidence="2 3">
    <name type="scientific">Malassezia sympodialis (strain ATCC 42132)</name>
    <name type="common">Atopic eczema-associated yeast</name>
    <dbReference type="NCBI Taxonomy" id="1230383"/>
    <lineage>
        <taxon>Eukaryota</taxon>
        <taxon>Fungi</taxon>
        <taxon>Dikarya</taxon>
        <taxon>Basidiomycota</taxon>
        <taxon>Ustilaginomycotina</taxon>
        <taxon>Malasseziomycetes</taxon>
        <taxon>Malasseziales</taxon>
        <taxon>Malasseziaceae</taxon>
        <taxon>Malassezia</taxon>
    </lineage>
</organism>
<dbReference type="RefSeq" id="XP_018741826.1">
    <property type="nucleotide sequence ID" value="XM_018885247.1"/>
</dbReference>
<dbReference type="HOGENOM" id="CLU_013253_1_4_1"/>
<protein>
    <submittedName>
        <fullName evidence="2">Similar to S.cerevisiae protein PEP4 (Vacuolar aspartyl protease (Proteinase A))</fullName>
    </submittedName>
</protein>
<name>M5ES27_MALS4</name>
<gene>
    <name evidence="2" type="ORF">MSYG_3548</name>
</gene>
<dbReference type="EMBL" id="LT671825">
    <property type="protein sequence ID" value="SHO79199.1"/>
    <property type="molecule type" value="Genomic_DNA"/>
</dbReference>
<dbReference type="Pfam" id="PF00026">
    <property type="entry name" value="Asp"/>
    <property type="match status" value="1"/>
</dbReference>
<dbReference type="VEuPathDB" id="FungiDB:MSYG_3548"/>
<reference evidence="3" key="1">
    <citation type="journal article" date="2017" name="Nucleic Acids Res.">
        <title>Proteogenomics produces comprehensive and highly accurate protein-coding gene annotation in a complete genome assembly of Malassezia sympodialis.</title>
        <authorList>
            <person name="Zhu Y."/>
            <person name="Engstroem P.G."/>
            <person name="Tellgren-Roth C."/>
            <person name="Baudo C.D."/>
            <person name="Kennell J.C."/>
            <person name="Sun S."/>
            <person name="Billmyre R.B."/>
            <person name="Schroeder M.S."/>
            <person name="Andersson A."/>
            <person name="Holm T."/>
            <person name="Sigurgeirsson B."/>
            <person name="Wu G."/>
            <person name="Sankaranarayanan S.R."/>
            <person name="Siddharthan R."/>
            <person name="Sanyal K."/>
            <person name="Lundeberg J."/>
            <person name="Nystedt B."/>
            <person name="Boekhout T."/>
            <person name="Dawson T.L. Jr."/>
            <person name="Heitman J."/>
            <person name="Scheynius A."/>
            <person name="Lehtioe J."/>
        </authorList>
    </citation>
    <scope>NUCLEOTIDE SEQUENCE [LARGE SCALE GENOMIC DNA]</scope>
    <source>
        <strain evidence="3">ATCC 42132</strain>
    </source>
</reference>
<dbReference type="OMA" id="CLHLCEG"/>